<gene>
    <name evidence="3" type="ORF">CTRG_00391</name>
</gene>
<reference evidence="3 4" key="1">
    <citation type="journal article" date="2009" name="Nature">
        <title>Evolution of pathogenicity and sexual reproduction in eight Candida genomes.</title>
        <authorList>
            <person name="Butler G."/>
            <person name="Rasmussen M.D."/>
            <person name="Lin M.F."/>
            <person name="Santos M.A."/>
            <person name="Sakthikumar S."/>
            <person name="Munro C.A."/>
            <person name="Rheinbay E."/>
            <person name="Grabherr M."/>
            <person name="Forche A."/>
            <person name="Reedy J.L."/>
            <person name="Agrafioti I."/>
            <person name="Arnaud M.B."/>
            <person name="Bates S."/>
            <person name="Brown A.J."/>
            <person name="Brunke S."/>
            <person name="Costanzo M.C."/>
            <person name="Fitzpatrick D.A."/>
            <person name="de Groot P.W."/>
            <person name="Harris D."/>
            <person name="Hoyer L.L."/>
            <person name="Hube B."/>
            <person name="Klis F.M."/>
            <person name="Kodira C."/>
            <person name="Lennard N."/>
            <person name="Logue M.E."/>
            <person name="Martin R."/>
            <person name="Neiman A.M."/>
            <person name="Nikolaou E."/>
            <person name="Quail M.A."/>
            <person name="Quinn J."/>
            <person name="Santos M.C."/>
            <person name="Schmitzberger F.F."/>
            <person name="Sherlock G."/>
            <person name="Shah P."/>
            <person name="Silverstein K.A."/>
            <person name="Skrzypek M.S."/>
            <person name="Soll D."/>
            <person name="Staggs R."/>
            <person name="Stansfield I."/>
            <person name="Stumpf M.P."/>
            <person name="Sudbery P.E."/>
            <person name="Srikantha T."/>
            <person name="Zeng Q."/>
            <person name="Berman J."/>
            <person name="Berriman M."/>
            <person name="Heitman J."/>
            <person name="Gow N.A."/>
            <person name="Lorenz M.C."/>
            <person name="Birren B.W."/>
            <person name="Kellis M."/>
            <person name="Cuomo C.A."/>
        </authorList>
    </citation>
    <scope>NUCLEOTIDE SEQUENCE [LARGE SCALE GENOMIC DNA]</scope>
    <source>
        <strain evidence="4">ATCC MYA-3404 / T1</strain>
    </source>
</reference>
<dbReference type="VEuPathDB" id="FungiDB:CTRG_00391"/>
<dbReference type="Pfam" id="PF16588">
    <property type="entry name" value="zf-C2H2_10"/>
    <property type="match status" value="1"/>
</dbReference>
<feature type="coiled-coil region" evidence="1">
    <location>
        <begin position="3"/>
        <end position="44"/>
    </location>
</feature>
<dbReference type="OrthoDB" id="4069967at2759"/>
<evidence type="ECO:0000256" key="1">
    <source>
        <dbReference type="SAM" id="Coils"/>
    </source>
</evidence>
<keyword evidence="4" id="KW-1185">Reference proteome</keyword>
<evidence type="ECO:0000313" key="4">
    <source>
        <dbReference type="Proteomes" id="UP000002037"/>
    </source>
</evidence>
<dbReference type="SUPFAM" id="SSF57756">
    <property type="entry name" value="Retrovirus zinc finger-like domains"/>
    <property type="match status" value="1"/>
</dbReference>
<sequence>MSIIELSNEIGKLAEIINEKNRELENLRKNYDSKLQVINKYIEDLSLSSSPLPSLDTITDENLITRLSTPIECPNCHNRVWENSKNSDFLLIPKHKITTGSELQQEDTSLTTSTQSLPPLSNKPSKNKSKIECSYCKKKGHTRAKCRIRLNTPISTNNHNT</sequence>
<evidence type="ECO:0008006" key="5">
    <source>
        <dbReference type="Google" id="ProtNLM"/>
    </source>
</evidence>
<accession>C5M2V2</accession>
<dbReference type="GO" id="GO:0003676">
    <property type="term" value="F:nucleic acid binding"/>
    <property type="evidence" value="ECO:0007669"/>
    <property type="project" value="InterPro"/>
</dbReference>
<dbReference type="Proteomes" id="UP000002037">
    <property type="component" value="Unassembled WGS sequence"/>
</dbReference>
<dbReference type="eggNOG" id="ENOG502S6BB">
    <property type="taxonomic scope" value="Eukaryota"/>
</dbReference>
<proteinExistence type="predicted"/>
<protein>
    <recommendedName>
        <fullName evidence="5">CCHC-type domain-containing protein</fullName>
    </recommendedName>
</protein>
<evidence type="ECO:0000256" key="2">
    <source>
        <dbReference type="SAM" id="MobiDB-lite"/>
    </source>
</evidence>
<dbReference type="EMBL" id="GG692395">
    <property type="protein sequence ID" value="EER35652.1"/>
    <property type="molecule type" value="Genomic_DNA"/>
</dbReference>
<organism evidence="3 4">
    <name type="scientific">Candida tropicalis (strain ATCC MYA-3404 / T1)</name>
    <name type="common">Yeast</name>
    <dbReference type="NCBI Taxonomy" id="294747"/>
    <lineage>
        <taxon>Eukaryota</taxon>
        <taxon>Fungi</taxon>
        <taxon>Dikarya</taxon>
        <taxon>Ascomycota</taxon>
        <taxon>Saccharomycotina</taxon>
        <taxon>Pichiomycetes</taxon>
        <taxon>Debaryomycetaceae</taxon>
        <taxon>Candida/Lodderomyces clade</taxon>
        <taxon>Candida</taxon>
    </lineage>
</organism>
<feature type="region of interest" description="Disordered" evidence="2">
    <location>
        <begin position="101"/>
        <end position="128"/>
    </location>
</feature>
<dbReference type="GO" id="GO:0008270">
    <property type="term" value="F:zinc ion binding"/>
    <property type="evidence" value="ECO:0007669"/>
    <property type="project" value="InterPro"/>
</dbReference>
<dbReference type="GeneID" id="8299006"/>
<dbReference type="AlphaFoldDB" id="C5M2V2"/>
<name>C5M2V2_CANTT</name>
<dbReference type="InterPro" id="IPR036875">
    <property type="entry name" value="Znf_CCHC_sf"/>
</dbReference>
<evidence type="ECO:0000313" key="3">
    <source>
        <dbReference type="EMBL" id="EER35652.1"/>
    </source>
</evidence>
<dbReference type="KEGG" id="ctp:CTRG_00391"/>
<feature type="compositionally biased region" description="Low complexity" evidence="2">
    <location>
        <begin position="106"/>
        <end position="124"/>
    </location>
</feature>
<dbReference type="RefSeq" id="XP_002545610.1">
    <property type="nucleotide sequence ID" value="XM_002545564.1"/>
</dbReference>
<dbReference type="HOGENOM" id="CLU_125085_1_0_1"/>
<keyword evidence="1" id="KW-0175">Coiled coil</keyword>